<evidence type="ECO:0000313" key="1">
    <source>
        <dbReference type="EMBL" id="MBM7415506.1"/>
    </source>
</evidence>
<reference evidence="1 2" key="1">
    <citation type="submission" date="2021-01" db="EMBL/GenBank/DDBJ databases">
        <title>Genomics of switchgrass bacterial isolates.</title>
        <authorList>
            <person name="Shade A."/>
        </authorList>
    </citation>
    <scope>NUCLEOTIDE SEQUENCE [LARGE SCALE GENOMIC DNA]</scope>
    <source>
        <strain evidence="1 2">PvP111</strain>
    </source>
</reference>
<dbReference type="EMBL" id="JAFBBK010000001">
    <property type="protein sequence ID" value="MBM7415506.1"/>
    <property type="molecule type" value="Genomic_DNA"/>
</dbReference>
<dbReference type="Proteomes" id="UP000703038">
    <property type="component" value="Unassembled WGS sequence"/>
</dbReference>
<gene>
    <name evidence="1" type="ORF">JOE42_002239</name>
</gene>
<protein>
    <submittedName>
        <fullName evidence="1">Uncharacterized protein</fullName>
    </submittedName>
</protein>
<comment type="caution">
    <text evidence="1">The sequence shown here is derived from an EMBL/GenBank/DDBJ whole genome shotgun (WGS) entry which is preliminary data.</text>
</comment>
<evidence type="ECO:0000313" key="2">
    <source>
        <dbReference type="Proteomes" id="UP000703038"/>
    </source>
</evidence>
<keyword evidence="2" id="KW-1185">Reference proteome</keyword>
<sequence length="59" mass="6459">MSQPPSGVRSADEFVNEGVLRAHDDVDVVGDPLPARQYGVRVRTRYLTVRSPVTVQHGA</sequence>
<proteinExistence type="predicted"/>
<dbReference type="RefSeq" id="WP_204868547.1">
    <property type="nucleotide sequence ID" value="NZ_JAFBBK010000001.1"/>
</dbReference>
<name>A0ABS2KUM0_9NOCA</name>
<accession>A0ABS2KUM0</accession>
<organism evidence="1 2">
    <name type="scientific">Rhodococcoides corynebacterioides</name>
    <dbReference type="NCBI Taxonomy" id="53972"/>
    <lineage>
        <taxon>Bacteria</taxon>
        <taxon>Bacillati</taxon>
        <taxon>Actinomycetota</taxon>
        <taxon>Actinomycetes</taxon>
        <taxon>Mycobacteriales</taxon>
        <taxon>Nocardiaceae</taxon>
        <taxon>Rhodococcoides</taxon>
    </lineage>
</organism>